<sequence length="613" mass="66654" precursor="true">MRFGQVGLLVLLVSAPVNWSLSSAAAQGPPEGQVNVVDSTITRVTVYQDRAKVVRSLQVPANAQQQRLRLSDLPELMDQQSVRWESAEGVIVRSLYVQPALSNGDREALDEEVTKLQDRLADAVAQIAVIEQDLETLERLAQFSASKADGDLNRGQLNAGSLLELMEGLTNRRRALATELQQARRAKLDVDRDLRRLTDGVGAAAEFERPKRSFNVDLIVEAEQGGQLEVTYWVSGVAWTPQYIIEAQSAQANSVKLQLRLDAQVLQGTGEDWDNVKLTFSTGSPSLQADSPTLVPLRVSVPGMNGGGQPTANQFGFGGWQDQPIMQNNLQVNASAAESQITDVNLKRIPPATLADDAVKNIGDEFYSVDQLISVPSQDNSLAVTLLNVATEAKTHHVVTPLLSQFGYRESLIDNPTARGLVGGGCQSYLDGRFVGRSTIPPTASSGKIRIGLGIDQDIRARRQLIGREDKTKGANRLSTLKYRITLANHLDSVADVRLYDRLPVSSSDNAFNIMADASTLGEISDDARYLELRRPDGILRWDFELPAKSVDDDIVEREFGYTIELPAGKVLDASASANQMTDDLQFLQMKGGMGGGMGGMGGGVFRVPEQSK</sequence>
<gene>
    <name evidence="5" type="ORF">SV7mr_03210</name>
</gene>
<dbReference type="RefSeq" id="WP_145268570.1">
    <property type="nucleotide sequence ID" value="NZ_CP036272.1"/>
</dbReference>
<feature type="signal peptide" evidence="2">
    <location>
        <begin position="1"/>
        <end position="19"/>
    </location>
</feature>
<dbReference type="PANTHER" id="PTHR31005:SF8">
    <property type="entry name" value="DUF4139 DOMAIN-CONTAINING PROTEIN"/>
    <property type="match status" value="1"/>
</dbReference>
<dbReference type="InterPro" id="IPR011935">
    <property type="entry name" value="CHP02231"/>
</dbReference>
<keyword evidence="2" id="KW-0732">Signal</keyword>
<dbReference type="InterPro" id="IPR037291">
    <property type="entry name" value="DUF4139"/>
</dbReference>
<evidence type="ECO:0000256" key="2">
    <source>
        <dbReference type="SAM" id="SignalP"/>
    </source>
</evidence>
<evidence type="ECO:0000256" key="1">
    <source>
        <dbReference type="SAM" id="Coils"/>
    </source>
</evidence>
<evidence type="ECO:0000259" key="4">
    <source>
        <dbReference type="Pfam" id="PF13600"/>
    </source>
</evidence>
<feature type="chain" id="PRO_5021745891" description="DUF4139 domain-containing protein" evidence="2">
    <location>
        <begin position="20"/>
        <end position="613"/>
    </location>
</feature>
<dbReference type="InterPro" id="IPR025554">
    <property type="entry name" value="DUF4140"/>
</dbReference>
<dbReference type="Pfam" id="PF13600">
    <property type="entry name" value="DUF4140"/>
    <property type="match status" value="1"/>
</dbReference>
<organism evidence="5 6">
    <name type="scientific">Stieleria bergensis</name>
    <dbReference type="NCBI Taxonomy" id="2528025"/>
    <lineage>
        <taxon>Bacteria</taxon>
        <taxon>Pseudomonadati</taxon>
        <taxon>Planctomycetota</taxon>
        <taxon>Planctomycetia</taxon>
        <taxon>Pirellulales</taxon>
        <taxon>Pirellulaceae</taxon>
        <taxon>Stieleria</taxon>
    </lineage>
</organism>
<evidence type="ECO:0000313" key="6">
    <source>
        <dbReference type="Proteomes" id="UP000315003"/>
    </source>
</evidence>
<feature type="domain" description="DUF4139" evidence="3">
    <location>
        <begin position="228"/>
        <end position="551"/>
    </location>
</feature>
<dbReference type="PANTHER" id="PTHR31005">
    <property type="entry name" value="DUF4139 DOMAIN-CONTAINING PROTEIN"/>
    <property type="match status" value="1"/>
</dbReference>
<feature type="coiled-coil region" evidence="1">
    <location>
        <begin position="106"/>
        <end position="140"/>
    </location>
</feature>
<evidence type="ECO:0008006" key="7">
    <source>
        <dbReference type="Google" id="ProtNLM"/>
    </source>
</evidence>
<dbReference type="AlphaFoldDB" id="A0A517SNY6"/>
<dbReference type="NCBIfam" id="TIGR02231">
    <property type="entry name" value="mucoidy inhibitor MuiA family protein"/>
    <property type="match status" value="1"/>
</dbReference>
<dbReference type="EMBL" id="CP036272">
    <property type="protein sequence ID" value="QDT57836.1"/>
    <property type="molecule type" value="Genomic_DNA"/>
</dbReference>
<name>A0A517SNY6_9BACT</name>
<reference evidence="5 6" key="1">
    <citation type="submission" date="2019-02" db="EMBL/GenBank/DDBJ databases">
        <title>Deep-cultivation of Planctomycetes and their phenomic and genomic characterization uncovers novel biology.</title>
        <authorList>
            <person name="Wiegand S."/>
            <person name="Jogler M."/>
            <person name="Boedeker C."/>
            <person name="Pinto D."/>
            <person name="Vollmers J."/>
            <person name="Rivas-Marin E."/>
            <person name="Kohn T."/>
            <person name="Peeters S.H."/>
            <person name="Heuer A."/>
            <person name="Rast P."/>
            <person name="Oberbeckmann S."/>
            <person name="Bunk B."/>
            <person name="Jeske O."/>
            <person name="Meyerdierks A."/>
            <person name="Storesund J.E."/>
            <person name="Kallscheuer N."/>
            <person name="Luecker S."/>
            <person name="Lage O.M."/>
            <person name="Pohl T."/>
            <person name="Merkel B.J."/>
            <person name="Hornburger P."/>
            <person name="Mueller R.-W."/>
            <person name="Bruemmer F."/>
            <person name="Labrenz M."/>
            <person name="Spormann A.M."/>
            <person name="Op den Camp H."/>
            <person name="Overmann J."/>
            <person name="Amann R."/>
            <person name="Jetten M.S.M."/>
            <person name="Mascher T."/>
            <person name="Medema M.H."/>
            <person name="Devos D.P."/>
            <person name="Kaster A.-K."/>
            <person name="Ovreas L."/>
            <person name="Rohde M."/>
            <person name="Galperin M.Y."/>
            <person name="Jogler C."/>
        </authorList>
    </citation>
    <scope>NUCLEOTIDE SEQUENCE [LARGE SCALE GENOMIC DNA]</scope>
    <source>
        <strain evidence="5 6">SV_7m_r</strain>
    </source>
</reference>
<dbReference type="Pfam" id="PF13598">
    <property type="entry name" value="DUF4139"/>
    <property type="match status" value="1"/>
</dbReference>
<evidence type="ECO:0000259" key="3">
    <source>
        <dbReference type="Pfam" id="PF13598"/>
    </source>
</evidence>
<protein>
    <recommendedName>
        <fullName evidence="7">DUF4139 domain-containing protein</fullName>
    </recommendedName>
</protein>
<dbReference type="OrthoDB" id="9777444at2"/>
<keyword evidence="6" id="KW-1185">Reference proteome</keyword>
<proteinExistence type="predicted"/>
<feature type="domain" description="DUF4140" evidence="4">
    <location>
        <begin position="44"/>
        <end position="137"/>
    </location>
</feature>
<accession>A0A517SNY6</accession>
<evidence type="ECO:0000313" key="5">
    <source>
        <dbReference type="EMBL" id="QDT57836.1"/>
    </source>
</evidence>
<dbReference type="Proteomes" id="UP000315003">
    <property type="component" value="Chromosome"/>
</dbReference>
<keyword evidence="1" id="KW-0175">Coiled coil</keyword>